<dbReference type="PANTHER" id="PTHR43054">
    <property type="match status" value="1"/>
</dbReference>
<dbReference type="Pfam" id="PF22725">
    <property type="entry name" value="GFO_IDH_MocA_C3"/>
    <property type="match status" value="1"/>
</dbReference>
<dbReference type="InterPro" id="IPR000683">
    <property type="entry name" value="Gfo/Idh/MocA-like_OxRdtase_N"/>
</dbReference>
<dbReference type="SUPFAM" id="SSF51735">
    <property type="entry name" value="NAD(P)-binding Rossmann-fold domains"/>
    <property type="match status" value="1"/>
</dbReference>
<accession>A0A177KGM5</accession>
<reference evidence="3 4" key="1">
    <citation type="submission" date="2016-01" db="EMBL/GenBank/DDBJ databases">
        <title>Investigation of taxonomic status of Bacillus aminovorans.</title>
        <authorList>
            <person name="Verma A."/>
            <person name="Pal Y."/>
            <person name="Krishnamurthi S."/>
        </authorList>
    </citation>
    <scope>NUCLEOTIDE SEQUENCE [LARGE SCALE GENOMIC DNA]</scope>
    <source>
        <strain evidence="3 4">DSM 4337</strain>
    </source>
</reference>
<comment type="caution">
    <text evidence="3">The sequence shown here is derived from an EMBL/GenBank/DDBJ whole genome shotgun (WGS) entry which is preliminary data.</text>
</comment>
<gene>
    <name evidence="3" type="ORF">AWH48_14215</name>
</gene>
<evidence type="ECO:0000259" key="1">
    <source>
        <dbReference type="Pfam" id="PF01408"/>
    </source>
</evidence>
<dbReference type="PANTHER" id="PTHR43054:SF1">
    <property type="entry name" value="SCYLLO-INOSITOL 2-DEHYDROGENASE (NADP(+)) IOLU"/>
    <property type="match status" value="1"/>
</dbReference>
<dbReference type="Proteomes" id="UP000077271">
    <property type="component" value="Unassembled WGS sequence"/>
</dbReference>
<dbReference type="RefSeq" id="WP_018395271.1">
    <property type="nucleotide sequence ID" value="NZ_LQWZ01000038.1"/>
</dbReference>
<feature type="domain" description="GFO/IDH/MocA-like oxidoreductase" evidence="2">
    <location>
        <begin position="133"/>
        <end position="243"/>
    </location>
</feature>
<dbReference type="Gene3D" id="3.40.50.720">
    <property type="entry name" value="NAD(P)-binding Rossmann-like Domain"/>
    <property type="match status" value="1"/>
</dbReference>
<proteinExistence type="predicted"/>
<protein>
    <submittedName>
        <fullName evidence="3">Oxidoreductase</fullName>
    </submittedName>
</protein>
<feature type="domain" description="Gfo/Idh/MocA-like oxidoreductase N-terminal" evidence="1">
    <location>
        <begin position="1"/>
        <end position="114"/>
    </location>
</feature>
<evidence type="ECO:0000259" key="2">
    <source>
        <dbReference type="Pfam" id="PF22725"/>
    </source>
</evidence>
<organism evidence="3 4">
    <name type="scientific">Domibacillus aminovorans</name>
    <dbReference type="NCBI Taxonomy" id="29332"/>
    <lineage>
        <taxon>Bacteria</taxon>
        <taxon>Bacillati</taxon>
        <taxon>Bacillota</taxon>
        <taxon>Bacilli</taxon>
        <taxon>Bacillales</taxon>
        <taxon>Bacillaceae</taxon>
        <taxon>Domibacillus</taxon>
    </lineage>
</organism>
<dbReference type="OrthoDB" id="9815825at2"/>
<dbReference type="AlphaFoldDB" id="A0A177KGM5"/>
<dbReference type="Pfam" id="PF01408">
    <property type="entry name" value="GFO_IDH_MocA"/>
    <property type="match status" value="1"/>
</dbReference>
<sequence>MNVATIGTGWITEQFVDAVRESGKLTFAGAYSRSAEKADKLGAPRVFTDLNELAADKEIDVVYIASPNSLHFEQALLLMKNKKHIICEKPMFSTTKELEEAFKVADENGVFLFEAFRNLYTPNHDRLKEAIEKVGAVRHSFFQFIKYSSRYDNVLAGEEPNVFSPAFSGGALVDLGVYPISFAVSLFGKPKNISCHVMMLPTGVDGSGSVVLDYGDHTCTAMYSKITDSHLPGEIGGEEGTIVIDHIAPITSIEFKNRRTGEKEQLAVTEEENDMIYEAKVIAEIIESNDQEKYQYFRNVSEIVIQIMEEARRQTGIVFDVEK</sequence>
<evidence type="ECO:0000313" key="4">
    <source>
        <dbReference type="Proteomes" id="UP000077271"/>
    </source>
</evidence>
<dbReference type="SUPFAM" id="SSF55347">
    <property type="entry name" value="Glyceraldehyde-3-phosphate dehydrogenase-like, C-terminal domain"/>
    <property type="match status" value="1"/>
</dbReference>
<name>A0A177KGM5_9BACI</name>
<dbReference type="InterPro" id="IPR036291">
    <property type="entry name" value="NAD(P)-bd_dom_sf"/>
</dbReference>
<dbReference type="GO" id="GO:0000166">
    <property type="term" value="F:nucleotide binding"/>
    <property type="evidence" value="ECO:0007669"/>
    <property type="project" value="InterPro"/>
</dbReference>
<dbReference type="Gene3D" id="3.30.360.10">
    <property type="entry name" value="Dihydrodipicolinate Reductase, domain 2"/>
    <property type="match status" value="1"/>
</dbReference>
<dbReference type="EMBL" id="LQWZ01000038">
    <property type="protein sequence ID" value="OAH52552.1"/>
    <property type="molecule type" value="Genomic_DNA"/>
</dbReference>
<dbReference type="InterPro" id="IPR055170">
    <property type="entry name" value="GFO_IDH_MocA-like_dom"/>
</dbReference>
<evidence type="ECO:0000313" key="3">
    <source>
        <dbReference type="EMBL" id="OAH52552.1"/>
    </source>
</evidence>